<name>A0A5C9A0H4_9GAMM</name>
<dbReference type="SUPFAM" id="SSF109854">
    <property type="entry name" value="DinB/YfiT-like putative metalloenzymes"/>
    <property type="match status" value="1"/>
</dbReference>
<evidence type="ECO:0000313" key="2">
    <source>
        <dbReference type="EMBL" id="TXS94365.1"/>
    </source>
</evidence>
<feature type="region of interest" description="Disordered" evidence="1">
    <location>
        <begin position="185"/>
        <end position="210"/>
    </location>
</feature>
<gene>
    <name evidence="2" type="ORF">FVW59_00110</name>
</gene>
<accession>A0A5C9A0H4</accession>
<dbReference type="InterPro" id="IPR018531">
    <property type="entry name" value="DUF1993"/>
</dbReference>
<evidence type="ECO:0000256" key="1">
    <source>
        <dbReference type="SAM" id="MobiDB-lite"/>
    </source>
</evidence>
<dbReference type="EMBL" id="VRYZ01000001">
    <property type="protein sequence ID" value="TXS94365.1"/>
    <property type="molecule type" value="Genomic_DNA"/>
</dbReference>
<keyword evidence="3" id="KW-1185">Reference proteome</keyword>
<dbReference type="AlphaFoldDB" id="A0A5C9A0H4"/>
<dbReference type="InterPro" id="IPR034660">
    <property type="entry name" value="DinB/YfiT-like"/>
</dbReference>
<organism evidence="2 3">
    <name type="scientific">Parahaliea aestuarii</name>
    <dbReference type="NCBI Taxonomy" id="1852021"/>
    <lineage>
        <taxon>Bacteria</taxon>
        <taxon>Pseudomonadati</taxon>
        <taxon>Pseudomonadota</taxon>
        <taxon>Gammaproteobacteria</taxon>
        <taxon>Cellvibrionales</taxon>
        <taxon>Halieaceae</taxon>
        <taxon>Parahaliea</taxon>
    </lineage>
</organism>
<dbReference type="OrthoDB" id="338237at2"/>
<sequence>MPDLMYQASAPVFTHQLKNLSSILKLAAKDAKARGIAPEVILNARLAPDMLPLLRQVQIATDHAKGCCARLAGLESPVFADDEASFAELESRIKKTLAFIRGIKSAHYEGSESREITLKLPFGVLTFSGQDYLNGWVLPNFYFHYTTAYAILRNNGFAVGKREFLGSVPGMGVNAAAAKALGLKAPAKSKAPAKKKAPAQKKASRKAKAS</sequence>
<dbReference type="Gene3D" id="1.20.120.450">
    <property type="entry name" value="dinb family like domain"/>
    <property type="match status" value="1"/>
</dbReference>
<reference evidence="2 3" key="1">
    <citation type="submission" date="2019-08" db="EMBL/GenBank/DDBJ databases">
        <title>Parahaliea maris sp. nov., isolated from the surface seawater.</title>
        <authorList>
            <person name="Liu Y."/>
        </authorList>
    </citation>
    <scope>NUCLEOTIDE SEQUENCE [LARGE SCALE GENOMIC DNA]</scope>
    <source>
        <strain evidence="2 3">S2-26</strain>
    </source>
</reference>
<evidence type="ECO:0000313" key="3">
    <source>
        <dbReference type="Proteomes" id="UP000321933"/>
    </source>
</evidence>
<dbReference type="PANTHER" id="PTHR36922">
    <property type="entry name" value="BLL2446 PROTEIN"/>
    <property type="match status" value="1"/>
</dbReference>
<proteinExistence type="predicted"/>
<dbReference type="Pfam" id="PF09351">
    <property type="entry name" value="DUF1993"/>
    <property type="match status" value="1"/>
</dbReference>
<dbReference type="PANTHER" id="PTHR36922:SF1">
    <property type="entry name" value="DUF1993 DOMAIN-CONTAINING PROTEIN"/>
    <property type="match status" value="1"/>
</dbReference>
<dbReference type="Proteomes" id="UP000321933">
    <property type="component" value="Unassembled WGS sequence"/>
</dbReference>
<dbReference type="RefSeq" id="WP_148062221.1">
    <property type="nucleotide sequence ID" value="NZ_VRYZ01000001.1"/>
</dbReference>
<comment type="caution">
    <text evidence="2">The sequence shown here is derived from an EMBL/GenBank/DDBJ whole genome shotgun (WGS) entry which is preliminary data.</text>
</comment>
<protein>
    <submittedName>
        <fullName evidence="2">DUF1993 domain-containing protein</fullName>
    </submittedName>
</protein>
<feature type="compositionally biased region" description="Basic residues" evidence="1">
    <location>
        <begin position="191"/>
        <end position="210"/>
    </location>
</feature>